<dbReference type="AlphaFoldDB" id="A0A2P2IML2"/>
<proteinExistence type="predicted"/>
<reference evidence="1" key="1">
    <citation type="submission" date="2018-02" db="EMBL/GenBank/DDBJ databases">
        <title>Rhizophora mucronata_Transcriptome.</title>
        <authorList>
            <person name="Meera S.P."/>
            <person name="Sreeshan A."/>
            <person name="Augustine A."/>
        </authorList>
    </citation>
    <scope>NUCLEOTIDE SEQUENCE</scope>
    <source>
        <tissue evidence="1">Leaf</tissue>
    </source>
</reference>
<accession>A0A2P2IML2</accession>
<name>A0A2P2IML2_RHIMU</name>
<organism evidence="1">
    <name type="scientific">Rhizophora mucronata</name>
    <name type="common">Asiatic mangrove</name>
    <dbReference type="NCBI Taxonomy" id="61149"/>
    <lineage>
        <taxon>Eukaryota</taxon>
        <taxon>Viridiplantae</taxon>
        <taxon>Streptophyta</taxon>
        <taxon>Embryophyta</taxon>
        <taxon>Tracheophyta</taxon>
        <taxon>Spermatophyta</taxon>
        <taxon>Magnoliopsida</taxon>
        <taxon>eudicotyledons</taxon>
        <taxon>Gunneridae</taxon>
        <taxon>Pentapetalae</taxon>
        <taxon>rosids</taxon>
        <taxon>fabids</taxon>
        <taxon>Malpighiales</taxon>
        <taxon>Rhizophoraceae</taxon>
        <taxon>Rhizophora</taxon>
    </lineage>
</organism>
<evidence type="ECO:0000313" key="1">
    <source>
        <dbReference type="EMBL" id="MBW82416.1"/>
    </source>
</evidence>
<protein>
    <submittedName>
        <fullName evidence="1">Uncharacterized protein</fullName>
    </submittedName>
</protein>
<dbReference type="EMBL" id="GGEC01001933">
    <property type="protein sequence ID" value="MBW82416.1"/>
    <property type="molecule type" value="Transcribed_RNA"/>
</dbReference>
<sequence>MGIKYCCFKASSGWGSSSLMVENIRYCARGTHHNTSWIRH</sequence>